<feature type="coiled-coil region" evidence="8">
    <location>
        <begin position="233"/>
        <end position="260"/>
    </location>
</feature>
<proteinExistence type="inferred from homology"/>
<dbReference type="PANTHER" id="PTHR30026:SF20">
    <property type="entry name" value="OUTER MEMBRANE PROTEIN TOLC"/>
    <property type="match status" value="1"/>
</dbReference>
<dbReference type="GO" id="GO:0015288">
    <property type="term" value="F:porin activity"/>
    <property type="evidence" value="ECO:0007669"/>
    <property type="project" value="TreeGrafter"/>
</dbReference>
<evidence type="ECO:0000256" key="6">
    <source>
        <dbReference type="ARBA" id="ARBA00023136"/>
    </source>
</evidence>
<keyword evidence="8" id="KW-0175">Coiled coil</keyword>
<evidence type="ECO:0000256" key="5">
    <source>
        <dbReference type="ARBA" id="ARBA00022692"/>
    </source>
</evidence>
<sequence length="558" mass="60001">MCSSVLTWAPPPTDPLPPDSGRPPDVAPAGTAEGPAPSSSPTPTRAYEDLGEADLPYETEQLQLSEVLELALTENLDLQNKLIAIEISEAQILAASGAFDVTITAGLAASVQVSKPRGSAFVFSTGSRSVSANFGVSRRLETGGNLALTIDVGRTLTDQPISFFNPALGSATLAQYQIRPTLTFMHPLLKGMGVRVNRAAQDRARLARSSAEADQLVTAQNLVRDLIGAYWDVLAAQRDLDNKRQSVELAKEQLSRTQAQVAAGRLAAVESKAVEQSLAQRETDVLLAENLLLDTSLRLRTLMGQEFAGREVLGVVPGTDPVESIVPEPVDMQGAIDRALAANPAVRQLEIALASKRIDEIETVNQRLPQLDFTGTFSPQGRSVDALPDPSTGEPGSTGSWGEAFRNFGTDNVSRDGLFAEYTVSGALDLTWSVQNRTARGNHQRVLAEMRQAEVNLKSIRQNTATQVITATNSLRSAAKQIELGQISVELAEQNLAAEQARFEVGRATNYDVLFRIDELLNAQTTLLRAGLDYLRARAQLQALTGEILPAYGLDIRG</sequence>
<dbReference type="InterPro" id="IPR003423">
    <property type="entry name" value="OMP_efflux"/>
</dbReference>
<evidence type="ECO:0000256" key="1">
    <source>
        <dbReference type="ARBA" id="ARBA00004442"/>
    </source>
</evidence>
<keyword evidence="6" id="KW-0472">Membrane</keyword>
<accession>A0A2S9YBV7</accession>
<keyword evidence="4" id="KW-1134">Transmembrane beta strand</keyword>
<reference evidence="10 11" key="1">
    <citation type="submission" date="2018-03" db="EMBL/GenBank/DDBJ databases">
        <title>Draft Genome Sequences of the Obligatory Marine Myxobacteria Enhygromyxa salina SWB007.</title>
        <authorList>
            <person name="Poehlein A."/>
            <person name="Moghaddam J.A."/>
            <person name="Harms H."/>
            <person name="Alanjari M."/>
            <person name="Koenig G.M."/>
            <person name="Daniel R."/>
            <person name="Schaeberle T.F."/>
        </authorList>
    </citation>
    <scope>NUCLEOTIDE SEQUENCE [LARGE SCALE GENOMIC DNA]</scope>
    <source>
        <strain evidence="10 11">SWB007</strain>
    </source>
</reference>
<evidence type="ECO:0000256" key="9">
    <source>
        <dbReference type="SAM" id="MobiDB-lite"/>
    </source>
</evidence>
<gene>
    <name evidence="10" type="ORF">ENSA7_55800</name>
</gene>
<feature type="region of interest" description="Disordered" evidence="9">
    <location>
        <begin position="372"/>
        <end position="404"/>
    </location>
</feature>
<dbReference type="GO" id="GO:0009279">
    <property type="term" value="C:cell outer membrane"/>
    <property type="evidence" value="ECO:0007669"/>
    <property type="project" value="UniProtKB-SubCell"/>
</dbReference>
<dbReference type="Gene3D" id="1.20.1600.10">
    <property type="entry name" value="Outer membrane efflux proteins (OEP)"/>
    <property type="match status" value="1"/>
</dbReference>
<keyword evidence="5" id="KW-0812">Transmembrane</keyword>
<evidence type="ECO:0000256" key="4">
    <source>
        <dbReference type="ARBA" id="ARBA00022452"/>
    </source>
</evidence>
<comment type="subcellular location">
    <subcellularLocation>
        <location evidence="1">Cell outer membrane</location>
    </subcellularLocation>
</comment>
<name>A0A2S9YBV7_9BACT</name>
<evidence type="ECO:0000256" key="7">
    <source>
        <dbReference type="ARBA" id="ARBA00023237"/>
    </source>
</evidence>
<dbReference type="PANTHER" id="PTHR30026">
    <property type="entry name" value="OUTER MEMBRANE PROTEIN TOLC"/>
    <property type="match status" value="1"/>
</dbReference>
<dbReference type="GO" id="GO:0015562">
    <property type="term" value="F:efflux transmembrane transporter activity"/>
    <property type="evidence" value="ECO:0007669"/>
    <property type="project" value="InterPro"/>
</dbReference>
<organism evidence="10 11">
    <name type="scientific">Enhygromyxa salina</name>
    <dbReference type="NCBI Taxonomy" id="215803"/>
    <lineage>
        <taxon>Bacteria</taxon>
        <taxon>Pseudomonadati</taxon>
        <taxon>Myxococcota</taxon>
        <taxon>Polyangia</taxon>
        <taxon>Nannocystales</taxon>
        <taxon>Nannocystaceae</taxon>
        <taxon>Enhygromyxa</taxon>
    </lineage>
</organism>
<dbReference type="InterPro" id="IPR051906">
    <property type="entry name" value="TolC-like"/>
</dbReference>
<evidence type="ECO:0000256" key="2">
    <source>
        <dbReference type="ARBA" id="ARBA00007613"/>
    </source>
</evidence>
<dbReference type="Pfam" id="PF02321">
    <property type="entry name" value="OEP"/>
    <property type="match status" value="2"/>
</dbReference>
<keyword evidence="7" id="KW-0998">Cell outer membrane</keyword>
<feature type="compositionally biased region" description="Polar residues" evidence="9">
    <location>
        <begin position="372"/>
        <end position="381"/>
    </location>
</feature>
<dbReference type="AlphaFoldDB" id="A0A2S9YBV7"/>
<feature type="compositionally biased region" description="Low complexity" evidence="9">
    <location>
        <begin position="23"/>
        <end position="45"/>
    </location>
</feature>
<dbReference type="Proteomes" id="UP000238823">
    <property type="component" value="Unassembled WGS sequence"/>
</dbReference>
<dbReference type="SUPFAM" id="SSF56954">
    <property type="entry name" value="Outer membrane efflux proteins (OEP)"/>
    <property type="match status" value="1"/>
</dbReference>
<feature type="region of interest" description="Disordered" evidence="9">
    <location>
        <begin position="1"/>
        <end position="47"/>
    </location>
</feature>
<feature type="compositionally biased region" description="Pro residues" evidence="9">
    <location>
        <begin position="9"/>
        <end position="21"/>
    </location>
</feature>
<dbReference type="GO" id="GO:1990281">
    <property type="term" value="C:efflux pump complex"/>
    <property type="evidence" value="ECO:0007669"/>
    <property type="project" value="TreeGrafter"/>
</dbReference>
<comment type="caution">
    <text evidence="10">The sequence shown here is derived from an EMBL/GenBank/DDBJ whole genome shotgun (WGS) entry which is preliminary data.</text>
</comment>
<dbReference type="EMBL" id="PVNL01000112">
    <property type="protein sequence ID" value="PRQ02608.1"/>
    <property type="molecule type" value="Genomic_DNA"/>
</dbReference>
<protein>
    <submittedName>
        <fullName evidence="10">Outer membrane channel protein</fullName>
    </submittedName>
</protein>
<keyword evidence="3" id="KW-0813">Transport</keyword>
<evidence type="ECO:0000256" key="8">
    <source>
        <dbReference type="SAM" id="Coils"/>
    </source>
</evidence>
<comment type="similarity">
    <text evidence="2">Belongs to the outer membrane factor (OMF) (TC 1.B.17) family.</text>
</comment>
<evidence type="ECO:0000256" key="3">
    <source>
        <dbReference type="ARBA" id="ARBA00022448"/>
    </source>
</evidence>
<evidence type="ECO:0000313" key="11">
    <source>
        <dbReference type="Proteomes" id="UP000238823"/>
    </source>
</evidence>
<evidence type="ECO:0000313" key="10">
    <source>
        <dbReference type="EMBL" id="PRQ02608.1"/>
    </source>
</evidence>